<evidence type="ECO:0000313" key="8">
    <source>
        <dbReference type="Proteomes" id="UP001239167"/>
    </source>
</evidence>
<evidence type="ECO:0000256" key="3">
    <source>
        <dbReference type="ARBA" id="ARBA00023027"/>
    </source>
</evidence>
<dbReference type="InterPro" id="IPR029753">
    <property type="entry name" value="D-isomer_DH_CS"/>
</dbReference>
<dbReference type="InterPro" id="IPR050418">
    <property type="entry name" value="D-iso_2-hydroxyacid_DH_PdxB"/>
</dbReference>
<dbReference type="SUPFAM" id="SSF51735">
    <property type="entry name" value="NAD(P)-binding Rossmann-fold domains"/>
    <property type="match status" value="1"/>
</dbReference>
<feature type="domain" description="D-isomer specific 2-hydroxyacid dehydrogenase catalytic" evidence="5">
    <location>
        <begin position="34"/>
        <end position="326"/>
    </location>
</feature>
<dbReference type="PANTHER" id="PTHR43761:SF1">
    <property type="entry name" value="D-ISOMER SPECIFIC 2-HYDROXYACID DEHYDROGENASE CATALYTIC DOMAIN-CONTAINING PROTEIN-RELATED"/>
    <property type="match status" value="1"/>
</dbReference>
<dbReference type="PROSITE" id="PS00671">
    <property type="entry name" value="D_2_HYDROXYACID_DH_3"/>
    <property type="match status" value="1"/>
</dbReference>
<dbReference type="RefSeq" id="WP_307225110.1">
    <property type="nucleotide sequence ID" value="NZ_JAUSUE010000021.1"/>
</dbReference>
<organism evidence="7 8">
    <name type="scientific">Pectinatus haikarae</name>
    <dbReference type="NCBI Taxonomy" id="349096"/>
    <lineage>
        <taxon>Bacteria</taxon>
        <taxon>Bacillati</taxon>
        <taxon>Bacillota</taxon>
        <taxon>Negativicutes</taxon>
        <taxon>Selenomonadales</taxon>
        <taxon>Selenomonadaceae</taxon>
        <taxon>Pectinatus</taxon>
    </lineage>
</organism>
<protein>
    <submittedName>
        <fullName evidence="7">D-3-phosphoglycerate dehydrogenase</fullName>
        <ecNumber evidence="7">1.1.1.95</ecNumber>
    </submittedName>
</protein>
<reference evidence="7 8" key="1">
    <citation type="submission" date="2023-07" db="EMBL/GenBank/DDBJ databases">
        <title>Genomic Encyclopedia of Type Strains, Phase IV (KMG-IV): sequencing the most valuable type-strain genomes for metagenomic binning, comparative biology and taxonomic classification.</title>
        <authorList>
            <person name="Goeker M."/>
        </authorList>
    </citation>
    <scope>NUCLEOTIDE SEQUENCE [LARGE SCALE GENOMIC DNA]</scope>
    <source>
        <strain evidence="7 8">DSM 16980</strain>
    </source>
</reference>
<gene>
    <name evidence="7" type="ORF">J2S01_002517</name>
</gene>
<keyword evidence="3" id="KW-0520">NAD</keyword>
<evidence type="ECO:0000256" key="4">
    <source>
        <dbReference type="RuleBase" id="RU003719"/>
    </source>
</evidence>
<proteinExistence type="inferred from homology"/>
<dbReference type="EC" id="1.1.1.95" evidence="7"/>
<comment type="similarity">
    <text evidence="1 4">Belongs to the D-isomer specific 2-hydroxyacid dehydrogenase family.</text>
</comment>
<sequence length="335" mass="37349">MNIGNTGRWVEMHPLLWIIDDEWTNYNIENSIFKKYLKTYDIRYSTYKTFREDAEVFAPLADAVLSQINIPVDRDLIGKLKRCRIISNYGTGYNNVDLKAAGENNIAVGYIPGYCDEDIADYIISAVCSIKKPVMGFKAKVIDGQWGMPALNMRVHRLSAVRFFIIGLGRIGQKVAGKAAALGIKVLAYSPSLTPAKAAECGAEYISMAEGLQTADFVSIHMPYTKKTENFFGTEHFAQMNSNSYLINTARGRIVDQAALLQAVRTKQIKGAFLDVLANEPPAADEDILKYDDIHITPHISYYSEEALEELQRRAAVNAVKVLLHQDGADLVIDK</sequence>
<dbReference type="Pfam" id="PF00389">
    <property type="entry name" value="2-Hacid_dh"/>
    <property type="match status" value="1"/>
</dbReference>
<dbReference type="InterPro" id="IPR043322">
    <property type="entry name" value="CtBP"/>
</dbReference>
<evidence type="ECO:0000259" key="5">
    <source>
        <dbReference type="Pfam" id="PF00389"/>
    </source>
</evidence>
<keyword evidence="8" id="KW-1185">Reference proteome</keyword>
<feature type="domain" description="D-isomer specific 2-hydroxyacid dehydrogenase NAD-binding" evidence="6">
    <location>
        <begin position="129"/>
        <end position="301"/>
    </location>
</feature>
<dbReference type="CDD" id="cd05299">
    <property type="entry name" value="CtBP_dh"/>
    <property type="match status" value="1"/>
</dbReference>
<dbReference type="Pfam" id="PF02826">
    <property type="entry name" value="2-Hacid_dh_C"/>
    <property type="match status" value="1"/>
</dbReference>
<dbReference type="InterPro" id="IPR006139">
    <property type="entry name" value="D-isomer_2_OHA_DH_cat_dom"/>
</dbReference>
<evidence type="ECO:0000256" key="2">
    <source>
        <dbReference type="ARBA" id="ARBA00023002"/>
    </source>
</evidence>
<dbReference type="PANTHER" id="PTHR43761">
    <property type="entry name" value="D-ISOMER SPECIFIC 2-HYDROXYACID DEHYDROGENASE FAMILY PROTEIN (AFU_ORTHOLOGUE AFUA_1G13630)"/>
    <property type="match status" value="1"/>
</dbReference>
<dbReference type="Gene3D" id="3.40.50.720">
    <property type="entry name" value="NAD(P)-binding Rossmann-like Domain"/>
    <property type="match status" value="2"/>
</dbReference>
<comment type="caution">
    <text evidence="7">The sequence shown here is derived from an EMBL/GenBank/DDBJ whole genome shotgun (WGS) entry which is preliminary data.</text>
</comment>
<dbReference type="GO" id="GO:0004617">
    <property type="term" value="F:phosphoglycerate dehydrogenase activity"/>
    <property type="evidence" value="ECO:0007669"/>
    <property type="project" value="UniProtKB-EC"/>
</dbReference>
<evidence type="ECO:0000256" key="1">
    <source>
        <dbReference type="ARBA" id="ARBA00005854"/>
    </source>
</evidence>
<evidence type="ECO:0000313" key="7">
    <source>
        <dbReference type="EMBL" id="MDQ0204784.1"/>
    </source>
</evidence>
<accession>A0ABT9YAB4</accession>
<name>A0ABT9YAB4_9FIRM</name>
<dbReference type="EMBL" id="JAUSUE010000021">
    <property type="protein sequence ID" value="MDQ0204784.1"/>
    <property type="molecule type" value="Genomic_DNA"/>
</dbReference>
<evidence type="ECO:0000259" key="6">
    <source>
        <dbReference type="Pfam" id="PF02826"/>
    </source>
</evidence>
<dbReference type="SUPFAM" id="SSF52283">
    <property type="entry name" value="Formate/glycerate dehydrogenase catalytic domain-like"/>
    <property type="match status" value="1"/>
</dbReference>
<dbReference type="InterPro" id="IPR006140">
    <property type="entry name" value="D-isomer_DH_NAD-bd"/>
</dbReference>
<dbReference type="Proteomes" id="UP001239167">
    <property type="component" value="Unassembled WGS sequence"/>
</dbReference>
<keyword evidence="2 4" id="KW-0560">Oxidoreductase</keyword>
<dbReference type="InterPro" id="IPR036291">
    <property type="entry name" value="NAD(P)-bd_dom_sf"/>
</dbReference>